<evidence type="ECO:0000313" key="11">
    <source>
        <dbReference type="Proteomes" id="UP000244225"/>
    </source>
</evidence>
<evidence type="ECO:0000256" key="4">
    <source>
        <dbReference type="ARBA" id="ARBA00022691"/>
    </source>
</evidence>
<proteinExistence type="predicted"/>
<keyword evidence="11" id="KW-1185">Reference proteome</keyword>
<dbReference type="Gene3D" id="3.40.50.280">
    <property type="entry name" value="Cobalamin-binding domain"/>
    <property type="match status" value="1"/>
</dbReference>
<dbReference type="EMBL" id="QBKI01000002">
    <property type="protein sequence ID" value="PTX21279.1"/>
    <property type="molecule type" value="Genomic_DNA"/>
</dbReference>
<evidence type="ECO:0000259" key="9">
    <source>
        <dbReference type="PROSITE" id="PS51918"/>
    </source>
</evidence>
<dbReference type="GO" id="GO:0031419">
    <property type="term" value="F:cobalamin binding"/>
    <property type="evidence" value="ECO:0007669"/>
    <property type="project" value="InterPro"/>
</dbReference>
<gene>
    <name evidence="10" type="ORF">C8N40_102255</name>
</gene>
<dbReference type="GO" id="GO:0046872">
    <property type="term" value="F:metal ion binding"/>
    <property type="evidence" value="ECO:0007669"/>
    <property type="project" value="UniProtKB-KW"/>
</dbReference>
<keyword evidence="2" id="KW-0489">Methyltransferase</keyword>
<keyword evidence="3" id="KW-0808">Transferase</keyword>
<dbReference type="CDD" id="cd02068">
    <property type="entry name" value="radical_SAM_B12_BD"/>
    <property type="match status" value="1"/>
</dbReference>
<feature type="domain" description="B12-binding" evidence="8">
    <location>
        <begin position="2"/>
        <end position="133"/>
    </location>
</feature>
<evidence type="ECO:0000256" key="3">
    <source>
        <dbReference type="ARBA" id="ARBA00022679"/>
    </source>
</evidence>
<dbReference type="GO" id="GO:0003824">
    <property type="term" value="F:catalytic activity"/>
    <property type="evidence" value="ECO:0007669"/>
    <property type="project" value="InterPro"/>
</dbReference>
<keyword evidence="7" id="KW-0411">Iron-sulfur</keyword>
<evidence type="ECO:0000259" key="8">
    <source>
        <dbReference type="PROSITE" id="PS51332"/>
    </source>
</evidence>
<feature type="domain" description="Radical SAM core" evidence="9">
    <location>
        <begin position="156"/>
        <end position="376"/>
    </location>
</feature>
<reference evidence="10 11" key="1">
    <citation type="submission" date="2018-04" db="EMBL/GenBank/DDBJ databases">
        <title>Genomic Encyclopedia of Archaeal and Bacterial Type Strains, Phase II (KMG-II): from individual species to whole genera.</title>
        <authorList>
            <person name="Goeker M."/>
        </authorList>
    </citation>
    <scope>NUCLEOTIDE SEQUENCE [LARGE SCALE GENOMIC DNA]</scope>
    <source>
        <strain evidence="10 11">DSM 100162</strain>
    </source>
</reference>
<accession>A0A2T5YPN7</accession>
<protein>
    <submittedName>
        <fullName evidence="10">Radical SAM superfamily enzyme YgiQ (UPF0313 family)</fullName>
    </submittedName>
</protein>
<evidence type="ECO:0000256" key="2">
    <source>
        <dbReference type="ARBA" id="ARBA00022603"/>
    </source>
</evidence>
<dbReference type="PROSITE" id="PS51332">
    <property type="entry name" value="B12_BINDING"/>
    <property type="match status" value="1"/>
</dbReference>
<sequence length="474" mass="53900">MKVKLILPSLAEAESPFWRPIKYSLFPPLGLATLAAYLSPDDEIDLQDQHVEELNLNDSPDLVIIQVYITNAYRAYKIADHYRKQGAYVLLGGLHVTSLPHEAAPHADTIFLGPGEETFPQFLKDFKNNNPKKVYSSSIRTLDKIPPIRRDLIKRNKYLVPNSIVVTRGCPHHCNFCYKDAFFEGGKGFYTQVVDDALAEIDRLPGRHLYFLDDHLLGNSKFAGALFDGMKGMNRVFQGAATVDSILRGNLIEKAAEAGLRSLFVGFETFSPANLKQSNKKQNLEKDYQKAVNRLHSLGIMINGSFVFGLDEDDRDVFKRTVEWGVKNAITTSTYHILTPYPGTKLFKDMEQQGRILTRNWDLYDTRNVVYQTTNLTAEELKNGHDWAYKEFYSWSNIFKSSLSHPSHKHKLKHFFYTGGWKKFEPIWNFLIKTNSLNNMLPVLESILSKVKSEGKTEVAETSAEPQAAILLNP</sequence>
<keyword evidence="6" id="KW-0408">Iron</keyword>
<keyword evidence="4" id="KW-0949">S-adenosyl-L-methionine</keyword>
<dbReference type="Proteomes" id="UP000244225">
    <property type="component" value="Unassembled WGS sequence"/>
</dbReference>
<dbReference type="InterPro" id="IPR058240">
    <property type="entry name" value="rSAM_sf"/>
</dbReference>
<dbReference type="PROSITE" id="PS51918">
    <property type="entry name" value="RADICAL_SAM"/>
    <property type="match status" value="1"/>
</dbReference>
<dbReference type="SMART" id="SM00729">
    <property type="entry name" value="Elp3"/>
    <property type="match status" value="1"/>
</dbReference>
<evidence type="ECO:0000313" key="10">
    <source>
        <dbReference type="EMBL" id="PTX21279.1"/>
    </source>
</evidence>
<evidence type="ECO:0000256" key="5">
    <source>
        <dbReference type="ARBA" id="ARBA00022723"/>
    </source>
</evidence>
<dbReference type="SFLD" id="SFLDS00029">
    <property type="entry name" value="Radical_SAM"/>
    <property type="match status" value="1"/>
</dbReference>
<dbReference type="InterPro" id="IPR006638">
    <property type="entry name" value="Elp3/MiaA/NifB-like_rSAM"/>
</dbReference>
<dbReference type="InterPro" id="IPR034466">
    <property type="entry name" value="Methyltransferase_Class_B"/>
</dbReference>
<dbReference type="InterPro" id="IPR006158">
    <property type="entry name" value="Cobalamin-bd"/>
</dbReference>
<dbReference type="SFLD" id="SFLDG01123">
    <property type="entry name" value="methyltransferase_(Class_B)"/>
    <property type="match status" value="1"/>
</dbReference>
<dbReference type="InterPro" id="IPR051198">
    <property type="entry name" value="BchE-like"/>
</dbReference>
<dbReference type="AlphaFoldDB" id="A0A2T5YPN7"/>
<dbReference type="RefSeq" id="WP_108210667.1">
    <property type="nucleotide sequence ID" value="NZ_QBKI01000002.1"/>
</dbReference>
<dbReference type="OrthoDB" id="9801424at2"/>
<dbReference type="Pfam" id="PF04055">
    <property type="entry name" value="Radical_SAM"/>
    <property type="match status" value="1"/>
</dbReference>
<evidence type="ECO:0000256" key="1">
    <source>
        <dbReference type="ARBA" id="ARBA00001966"/>
    </source>
</evidence>
<dbReference type="CDD" id="cd01335">
    <property type="entry name" value="Radical_SAM"/>
    <property type="match status" value="1"/>
</dbReference>
<organism evidence="10 11">
    <name type="scientific">Pontibacter mucosus</name>
    <dbReference type="NCBI Taxonomy" id="1649266"/>
    <lineage>
        <taxon>Bacteria</taxon>
        <taxon>Pseudomonadati</taxon>
        <taxon>Bacteroidota</taxon>
        <taxon>Cytophagia</taxon>
        <taxon>Cytophagales</taxon>
        <taxon>Hymenobacteraceae</taxon>
        <taxon>Pontibacter</taxon>
    </lineage>
</organism>
<comment type="cofactor">
    <cofactor evidence="1">
        <name>[4Fe-4S] cluster</name>
        <dbReference type="ChEBI" id="CHEBI:49883"/>
    </cofactor>
</comment>
<dbReference type="GO" id="GO:0005829">
    <property type="term" value="C:cytosol"/>
    <property type="evidence" value="ECO:0007669"/>
    <property type="project" value="TreeGrafter"/>
</dbReference>
<dbReference type="InterPro" id="IPR023404">
    <property type="entry name" value="rSAM_horseshoe"/>
</dbReference>
<dbReference type="GO" id="GO:0051539">
    <property type="term" value="F:4 iron, 4 sulfur cluster binding"/>
    <property type="evidence" value="ECO:0007669"/>
    <property type="project" value="UniProtKB-KW"/>
</dbReference>
<keyword evidence="5" id="KW-0479">Metal-binding</keyword>
<name>A0A2T5YPN7_9BACT</name>
<dbReference type="PANTHER" id="PTHR43409:SF7">
    <property type="entry name" value="BLL1977 PROTEIN"/>
    <property type="match status" value="1"/>
</dbReference>
<dbReference type="SUPFAM" id="SSF102114">
    <property type="entry name" value="Radical SAM enzymes"/>
    <property type="match status" value="1"/>
</dbReference>
<evidence type="ECO:0000256" key="6">
    <source>
        <dbReference type="ARBA" id="ARBA00023004"/>
    </source>
</evidence>
<dbReference type="PANTHER" id="PTHR43409">
    <property type="entry name" value="ANAEROBIC MAGNESIUM-PROTOPORPHYRIN IX MONOMETHYL ESTER CYCLASE-RELATED"/>
    <property type="match status" value="1"/>
</dbReference>
<dbReference type="SFLD" id="SFLDG01082">
    <property type="entry name" value="B12-binding_domain_containing"/>
    <property type="match status" value="1"/>
</dbReference>
<dbReference type="Pfam" id="PF02310">
    <property type="entry name" value="B12-binding"/>
    <property type="match status" value="1"/>
</dbReference>
<comment type="caution">
    <text evidence="10">The sequence shown here is derived from an EMBL/GenBank/DDBJ whole genome shotgun (WGS) entry which is preliminary data.</text>
</comment>
<evidence type="ECO:0000256" key="7">
    <source>
        <dbReference type="ARBA" id="ARBA00023014"/>
    </source>
</evidence>
<dbReference type="Gene3D" id="3.80.30.20">
    <property type="entry name" value="tm_1862 like domain"/>
    <property type="match status" value="1"/>
</dbReference>
<dbReference type="InterPro" id="IPR007197">
    <property type="entry name" value="rSAM"/>
</dbReference>